<accession>A0A645AA45</accession>
<evidence type="ECO:0000313" key="1">
    <source>
        <dbReference type="EMBL" id="MPM49877.1"/>
    </source>
</evidence>
<dbReference type="Gene3D" id="2.60.120.200">
    <property type="match status" value="1"/>
</dbReference>
<proteinExistence type="predicted"/>
<organism evidence="1">
    <name type="scientific">bioreactor metagenome</name>
    <dbReference type="NCBI Taxonomy" id="1076179"/>
    <lineage>
        <taxon>unclassified sequences</taxon>
        <taxon>metagenomes</taxon>
        <taxon>ecological metagenomes</taxon>
    </lineage>
</organism>
<protein>
    <recommendedName>
        <fullName evidence="2">LamG-like jellyroll fold domain-containing protein</fullName>
    </recommendedName>
</protein>
<sequence length="276" mass="30396">MARHTFKVKVHTTAVGRQRIDVQVDGGTWTTGYGGDVQSSLTVTVAATTSINGYLHLMRITNDTTGKMVWSYPNEAERLRLITKTNVRTDRGVFEPADSAQPTRIKTAIDLRGNFKSLTLVCKAFIPSHAADGKLYASGLITQGNYISYRCTCSFTVREDHRTGQSKIINLQYTNSSGAVTDLNFVLVDNSIFNRMVVFAAQFDYERSLMLLFVDGVEVARRSGALLPFGQGLGGDFLDAVSIMHNPYAAYLSGHSMDYAMMFNKALTAAQIATFK</sequence>
<name>A0A645AA45_9ZZZZ</name>
<dbReference type="AlphaFoldDB" id="A0A645AA45"/>
<dbReference type="SUPFAM" id="SSF49899">
    <property type="entry name" value="Concanavalin A-like lectins/glucanases"/>
    <property type="match status" value="1"/>
</dbReference>
<gene>
    <name evidence="1" type="ORF">SDC9_96611</name>
</gene>
<reference evidence="1" key="1">
    <citation type="submission" date="2019-08" db="EMBL/GenBank/DDBJ databases">
        <authorList>
            <person name="Kucharzyk K."/>
            <person name="Murdoch R.W."/>
            <person name="Higgins S."/>
            <person name="Loffler F."/>
        </authorList>
    </citation>
    <scope>NUCLEOTIDE SEQUENCE</scope>
</reference>
<dbReference type="InterPro" id="IPR013320">
    <property type="entry name" value="ConA-like_dom_sf"/>
</dbReference>
<comment type="caution">
    <text evidence="1">The sequence shown here is derived from an EMBL/GenBank/DDBJ whole genome shotgun (WGS) entry which is preliminary data.</text>
</comment>
<dbReference type="EMBL" id="VSSQ01012709">
    <property type="protein sequence ID" value="MPM49877.1"/>
    <property type="molecule type" value="Genomic_DNA"/>
</dbReference>
<evidence type="ECO:0008006" key="2">
    <source>
        <dbReference type="Google" id="ProtNLM"/>
    </source>
</evidence>